<dbReference type="Proteomes" id="UP000184073">
    <property type="component" value="Unassembled WGS sequence"/>
</dbReference>
<name>A0A1L9PRD9_ASPVE</name>
<dbReference type="GeneID" id="63728356"/>
<reference evidence="2" key="1">
    <citation type="journal article" date="2017" name="Genome Biol.">
        <title>Comparative genomics reveals high biological diversity and specific adaptations in the industrially and medically important fungal genus Aspergillus.</title>
        <authorList>
            <person name="de Vries R.P."/>
            <person name="Riley R."/>
            <person name="Wiebenga A."/>
            <person name="Aguilar-Osorio G."/>
            <person name="Amillis S."/>
            <person name="Uchima C.A."/>
            <person name="Anderluh G."/>
            <person name="Asadollahi M."/>
            <person name="Askin M."/>
            <person name="Barry K."/>
            <person name="Battaglia E."/>
            <person name="Bayram O."/>
            <person name="Benocci T."/>
            <person name="Braus-Stromeyer S.A."/>
            <person name="Caldana C."/>
            <person name="Canovas D."/>
            <person name="Cerqueira G.C."/>
            <person name="Chen F."/>
            <person name="Chen W."/>
            <person name="Choi C."/>
            <person name="Clum A."/>
            <person name="Dos Santos R.A."/>
            <person name="Damasio A.R."/>
            <person name="Diallinas G."/>
            <person name="Emri T."/>
            <person name="Fekete E."/>
            <person name="Flipphi M."/>
            <person name="Freyberg S."/>
            <person name="Gallo A."/>
            <person name="Gournas C."/>
            <person name="Habgood R."/>
            <person name="Hainaut M."/>
            <person name="Harispe M.L."/>
            <person name="Henrissat B."/>
            <person name="Hilden K.S."/>
            <person name="Hope R."/>
            <person name="Hossain A."/>
            <person name="Karabika E."/>
            <person name="Karaffa L."/>
            <person name="Karanyi Z."/>
            <person name="Krasevec N."/>
            <person name="Kuo A."/>
            <person name="Kusch H."/>
            <person name="LaButti K."/>
            <person name="Lagendijk E.L."/>
            <person name="Lapidus A."/>
            <person name="Levasseur A."/>
            <person name="Lindquist E."/>
            <person name="Lipzen A."/>
            <person name="Logrieco A.F."/>
            <person name="MacCabe A."/>
            <person name="Maekelae M.R."/>
            <person name="Malavazi I."/>
            <person name="Melin P."/>
            <person name="Meyer V."/>
            <person name="Mielnichuk N."/>
            <person name="Miskei M."/>
            <person name="Molnar A.P."/>
            <person name="Mule G."/>
            <person name="Ngan C.Y."/>
            <person name="Orejas M."/>
            <person name="Orosz E."/>
            <person name="Ouedraogo J.P."/>
            <person name="Overkamp K.M."/>
            <person name="Park H.-S."/>
            <person name="Perrone G."/>
            <person name="Piumi F."/>
            <person name="Punt P.J."/>
            <person name="Ram A.F."/>
            <person name="Ramon A."/>
            <person name="Rauscher S."/>
            <person name="Record E."/>
            <person name="Riano-Pachon D.M."/>
            <person name="Robert V."/>
            <person name="Roehrig J."/>
            <person name="Ruller R."/>
            <person name="Salamov A."/>
            <person name="Salih N.S."/>
            <person name="Samson R.A."/>
            <person name="Sandor E."/>
            <person name="Sanguinetti M."/>
            <person name="Schuetze T."/>
            <person name="Sepcic K."/>
            <person name="Shelest E."/>
            <person name="Sherlock G."/>
            <person name="Sophianopoulou V."/>
            <person name="Squina F.M."/>
            <person name="Sun H."/>
            <person name="Susca A."/>
            <person name="Todd R.B."/>
            <person name="Tsang A."/>
            <person name="Unkles S.E."/>
            <person name="van de Wiele N."/>
            <person name="van Rossen-Uffink D."/>
            <person name="Oliveira J.V."/>
            <person name="Vesth T.C."/>
            <person name="Visser J."/>
            <person name="Yu J.-H."/>
            <person name="Zhou M."/>
            <person name="Andersen M.R."/>
            <person name="Archer D.B."/>
            <person name="Baker S.E."/>
            <person name="Benoit I."/>
            <person name="Brakhage A.A."/>
            <person name="Braus G.H."/>
            <person name="Fischer R."/>
            <person name="Frisvad J.C."/>
            <person name="Goldman G.H."/>
            <person name="Houbraken J."/>
            <person name="Oakley B."/>
            <person name="Pocsi I."/>
            <person name="Scazzocchio C."/>
            <person name="Seiboth B."/>
            <person name="vanKuyk P.A."/>
            <person name="Wortman J."/>
            <person name="Dyer P.S."/>
            <person name="Grigoriev I.V."/>
        </authorList>
    </citation>
    <scope>NUCLEOTIDE SEQUENCE [LARGE SCALE GENOMIC DNA]</scope>
    <source>
        <strain evidence="2">CBS 583.65</strain>
    </source>
</reference>
<dbReference type="AlphaFoldDB" id="A0A1L9PRD9"/>
<organism evidence="1 2">
    <name type="scientific">Aspergillus versicolor CBS 583.65</name>
    <dbReference type="NCBI Taxonomy" id="1036611"/>
    <lineage>
        <taxon>Eukaryota</taxon>
        <taxon>Fungi</taxon>
        <taxon>Dikarya</taxon>
        <taxon>Ascomycota</taxon>
        <taxon>Pezizomycotina</taxon>
        <taxon>Eurotiomycetes</taxon>
        <taxon>Eurotiomycetidae</taxon>
        <taxon>Eurotiales</taxon>
        <taxon>Aspergillaceae</taxon>
        <taxon>Aspergillus</taxon>
        <taxon>Aspergillus subgen. Nidulantes</taxon>
    </lineage>
</organism>
<dbReference type="EMBL" id="KV878131">
    <property type="protein sequence ID" value="OJJ04090.1"/>
    <property type="molecule type" value="Genomic_DNA"/>
</dbReference>
<sequence length="91" mass="10456">MLMARITLFAFFSLISWLCRYRHCPQNHHRTFATCFMLLTKSSMIVFFSGAMYPESLHRRSEGDSSDSVVCPSIRGLERHADQVLGALHFS</sequence>
<proteinExistence type="predicted"/>
<evidence type="ECO:0000313" key="2">
    <source>
        <dbReference type="Proteomes" id="UP000184073"/>
    </source>
</evidence>
<accession>A0A1L9PRD9</accession>
<gene>
    <name evidence="1" type="ORF">ASPVEDRAFT_43546</name>
</gene>
<keyword evidence="2" id="KW-1185">Reference proteome</keyword>
<protein>
    <submittedName>
        <fullName evidence="1">Uncharacterized protein</fullName>
    </submittedName>
</protein>
<evidence type="ECO:0000313" key="1">
    <source>
        <dbReference type="EMBL" id="OJJ04090.1"/>
    </source>
</evidence>
<dbReference type="VEuPathDB" id="FungiDB:ASPVEDRAFT_43546"/>
<dbReference type="RefSeq" id="XP_040669852.1">
    <property type="nucleotide sequence ID" value="XM_040812845.1"/>
</dbReference>